<dbReference type="SUPFAM" id="SSF54928">
    <property type="entry name" value="RNA-binding domain, RBD"/>
    <property type="match status" value="2"/>
</dbReference>
<evidence type="ECO:0000256" key="5">
    <source>
        <dbReference type="ARBA" id="ARBA00022737"/>
    </source>
</evidence>
<feature type="compositionally biased region" description="Low complexity" evidence="8">
    <location>
        <begin position="1"/>
        <end position="22"/>
    </location>
</feature>
<keyword evidence="6 7" id="KW-0694">RNA-binding</keyword>
<organism evidence="10 11">
    <name type="scientific">Patella caerulea</name>
    <name type="common">Rayed Mediterranean limpet</name>
    <dbReference type="NCBI Taxonomy" id="87958"/>
    <lineage>
        <taxon>Eukaryota</taxon>
        <taxon>Metazoa</taxon>
        <taxon>Spiralia</taxon>
        <taxon>Lophotrochozoa</taxon>
        <taxon>Mollusca</taxon>
        <taxon>Gastropoda</taxon>
        <taxon>Patellogastropoda</taxon>
        <taxon>Patelloidea</taxon>
        <taxon>Patellidae</taxon>
        <taxon>Patella</taxon>
    </lineage>
</organism>
<dbReference type="Pfam" id="PF00076">
    <property type="entry name" value="RRM_1"/>
    <property type="match status" value="2"/>
</dbReference>
<dbReference type="CDD" id="cd12323">
    <property type="entry name" value="RRM2_MSI"/>
    <property type="match status" value="1"/>
</dbReference>
<dbReference type="InterPro" id="IPR012677">
    <property type="entry name" value="Nucleotide-bd_a/b_plait_sf"/>
</dbReference>
<evidence type="ECO:0000256" key="7">
    <source>
        <dbReference type="PROSITE-ProRule" id="PRU00176"/>
    </source>
</evidence>
<dbReference type="InterPro" id="IPR000504">
    <property type="entry name" value="RRM_dom"/>
</dbReference>
<protein>
    <recommendedName>
        <fullName evidence="9">RRM domain-containing protein</fullName>
    </recommendedName>
</protein>
<keyword evidence="3" id="KW-0963">Cytoplasm</keyword>
<keyword evidence="5" id="KW-0677">Repeat</keyword>
<dbReference type="InterPro" id="IPR034126">
    <property type="entry name" value="MSI_RRM2"/>
</dbReference>
<evidence type="ECO:0000256" key="8">
    <source>
        <dbReference type="SAM" id="MobiDB-lite"/>
    </source>
</evidence>
<dbReference type="AlphaFoldDB" id="A0AAN8K171"/>
<feature type="domain" description="RRM" evidence="9">
    <location>
        <begin position="112"/>
        <end position="189"/>
    </location>
</feature>
<evidence type="ECO:0000256" key="6">
    <source>
        <dbReference type="ARBA" id="ARBA00022884"/>
    </source>
</evidence>
<dbReference type="FunFam" id="3.30.70.330:FF:000020">
    <property type="entry name" value="RNA-binding protein Musashi homolog 2 isoform X1"/>
    <property type="match status" value="1"/>
</dbReference>
<dbReference type="GO" id="GO:0003729">
    <property type="term" value="F:mRNA binding"/>
    <property type="evidence" value="ECO:0007669"/>
    <property type="project" value="TreeGrafter"/>
</dbReference>
<dbReference type="SMART" id="SM00360">
    <property type="entry name" value="RRM"/>
    <property type="match status" value="2"/>
</dbReference>
<dbReference type="PANTHER" id="PTHR48032:SF17">
    <property type="entry name" value="RNA-BINDING PROTEIN MUSASHI HOMOLOG 2-LIKE ISOFORM X1"/>
    <property type="match status" value="1"/>
</dbReference>
<evidence type="ECO:0000256" key="2">
    <source>
        <dbReference type="ARBA" id="ARBA00006635"/>
    </source>
</evidence>
<comment type="similarity">
    <text evidence="2">Belongs to the Musashi family.</text>
</comment>
<dbReference type="EMBL" id="JAZGQO010000002">
    <property type="protein sequence ID" value="KAK6190673.1"/>
    <property type="molecule type" value="Genomic_DNA"/>
</dbReference>
<dbReference type="Proteomes" id="UP001347796">
    <property type="component" value="Unassembled WGS sequence"/>
</dbReference>
<keyword evidence="11" id="KW-1185">Reference proteome</keyword>
<name>A0AAN8K171_PATCE</name>
<feature type="domain" description="RRM" evidence="9">
    <location>
        <begin position="23"/>
        <end position="100"/>
    </location>
</feature>
<evidence type="ECO:0000256" key="1">
    <source>
        <dbReference type="ARBA" id="ARBA00004496"/>
    </source>
</evidence>
<keyword evidence="4" id="KW-0597">Phosphoprotein</keyword>
<dbReference type="GO" id="GO:0006417">
    <property type="term" value="P:regulation of translation"/>
    <property type="evidence" value="ECO:0007669"/>
    <property type="project" value="TreeGrafter"/>
</dbReference>
<dbReference type="Gene3D" id="3.30.70.330">
    <property type="match status" value="2"/>
</dbReference>
<dbReference type="PANTHER" id="PTHR48032">
    <property type="entry name" value="RNA-BINDING PROTEIN MUSASHI HOMOLOG RBP6"/>
    <property type="match status" value="1"/>
</dbReference>
<reference evidence="10 11" key="1">
    <citation type="submission" date="2024-01" db="EMBL/GenBank/DDBJ databases">
        <title>The genome of the rayed Mediterranean limpet Patella caerulea (Linnaeus, 1758).</title>
        <authorList>
            <person name="Anh-Thu Weber A."/>
            <person name="Halstead-Nussloch G."/>
        </authorList>
    </citation>
    <scope>NUCLEOTIDE SEQUENCE [LARGE SCALE GENOMIC DNA]</scope>
    <source>
        <strain evidence="10">AATW-2023a</strain>
        <tissue evidence="10">Whole specimen</tissue>
    </source>
</reference>
<comment type="subcellular location">
    <subcellularLocation>
        <location evidence="1">Cytoplasm</location>
    </subcellularLocation>
</comment>
<evidence type="ECO:0000259" key="9">
    <source>
        <dbReference type="PROSITE" id="PS50102"/>
    </source>
</evidence>
<comment type="caution">
    <text evidence="10">The sequence shown here is derived from an EMBL/GenBank/DDBJ whole genome shotgun (WGS) entry which is preliminary data.</text>
</comment>
<evidence type="ECO:0000313" key="11">
    <source>
        <dbReference type="Proteomes" id="UP001347796"/>
    </source>
</evidence>
<evidence type="ECO:0000256" key="4">
    <source>
        <dbReference type="ARBA" id="ARBA00022553"/>
    </source>
</evidence>
<sequence>MKMDQQPQSSPSSNSDDMPNDPGKMFVGGLSWQTTAERLREFFDSFGEVKETMVMKDPSTKRSRGFGFVTFRDMASVDKVLSSGPHVIDSKTVDPKLAFPRKAQPKMVTRTKKIFVGGLSASTTAEEVKKYFSQFGPIEDAMLMFDKSTNRHRGFGFVTFETEDAVEKVCEIHFHEIMGKMVECKKAQPKEVMLPTQLARGRGLARGAYVTEDGELVWEVPNDVVNLQDMCYLPGIPGFAAYGRGIPAFSPAGYYYPGGFPGYSYLSLPGAAGHAERTTSPAFYADLNSANHAALAAAQIQRSETSPLPISTSPLQRDSLQRNPGLAAAAAAMMSNFAGQPTFTTATSPRGYPGASSPGPLDLYAAAQEGYGYVQATSPQPAGFAPNLLGRAPLIATSFQNGYH</sequence>
<dbReference type="PROSITE" id="PS50102">
    <property type="entry name" value="RRM"/>
    <property type="match status" value="2"/>
</dbReference>
<evidence type="ECO:0000313" key="10">
    <source>
        <dbReference type="EMBL" id="KAK6190673.1"/>
    </source>
</evidence>
<proteinExistence type="inferred from homology"/>
<dbReference type="FunFam" id="3.30.70.330:FF:000025">
    <property type="entry name" value="RNA-binding protein Musashi homolog 2 isoform X1"/>
    <property type="match status" value="1"/>
</dbReference>
<dbReference type="GO" id="GO:0005737">
    <property type="term" value="C:cytoplasm"/>
    <property type="evidence" value="ECO:0007669"/>
    <property type="project" value="UniProtKB-SubCell"/>
</dbReference>
<evidence type="ECO:0000256" key="3">
    <source>
        <dbReference type="ARBA" id="ARBA00022490"/>
    </source>
</evidence>
<dbReference type="InterPro" id="IPR035979">
    <property type="entry name" value="RBD_domain_sf"/>
</dbReference>
<accession>A0AAN8K171</accession>
<gene>
    <name evidence="10" type="ORF">SNE40_002485</name>
</gene>
<feature type="region of interest" description="Disordered" evidence="8">
    <location>
        <begin position="1"/>
        <end position="26"/>
    </location>
</feature>